<dbReference type="KEGG" id="dmp:FAK_36730"/>
<accession>A0AAU9F3S6</accession>
<dbReference type="EMBL" id="AP028679">
    <property type="protein sequence ID" value="BEQ16607.1"/>
    <property type="molecule type" value="Genomic_DNA"/>
</dbReference>
<name>A0AAU9F3S6_9BACT</name>
<sequence length="84" mass="8907">MTTALPPTRLRVWEGHTLMQRPQPLQRSGSITVVTAWGMALSLRGASAWAGLGRGSGVATIVLVSMAIAQILRLGDGKIGLERN</sequence>
<dbReference type="AlphaFoldDB" id="A0AAU9F3S6"/>
<gene>
    <name evidence="1" type="ORF">FAK_36730</name>
</gene>
<organism evidence="1 2">
    <name type="scientific">Desulfoferula mesophila</name>
    <dbReference type="NCBI Taxonomy" id="3058419"/>
    <lineage>
        <taxon>Bacteria</taxon>
        <taxon>Pseudomonadati</taxon>
        <taxon>Thermodesulfobacteriota</taxon>
        <taxon>Desulfarculia</taxon>
        <taxon>Desulfarculales</taxon>
        <taxon>Desulfarculaceae</taxon>
        <taxon>Desulfoferula</taxon>
    </lineage>
</organism>
<evidence type="ECO:0000313" key="2">
    <source>
        <dbReference type="Proteomes" id="UP001366166"/>
    </source>
</evidence>
<keyword evidence="2" id="KW-1185">Reference proteome</keyword>
<proteinExistence type="predicted"/>
<protein>
    <submittedName>
        <fullName evidence="1">Uncharacterized protein</fullName>
    </submittedName>
</protein>
<evidence type="ECO:0000313" key="1">
    <source>
        <dbReference type="EMBL" id="BEQ16607.1"/>
    </source>
</evidence>
<reference evidence="2" key="1">
    <citation type="journal article" date="2023" name="Arch. Microbiol.">
        <title>Desulfoferula mesophilus gen. nov. sp. nov., a mesophilic sulfate-reducing bacterium isolated from a brackish lake sediment.</title>
        <authorList>
            <person name="Watanabe T."/>
            <person name="Yabe T."/>
            <person name="Tsuji J.M."/>
            <person name="Fukui M."/>
        </authorList>
    </citation>
    <scope>NUCLEOTIDE SEQUENCE [LARGE SCALE GENOMIC DNA]</scope>
    <source>
        <strain evidence="2">12FAK</strain>
    </source>
</reference>
<dbReference type="Proteomes" id="UP001366166">
    <property type="component" value="Chromosome"/>
</dbReference>